<feature type="domain" description="Core-binding (CB)" evidence="7">
    <location>
        <begin position="86"/>
        <end position="174"/>
    </location>
</feature>
<dbReference type="InterPro" id="IPR044068">
    <property type="entry name" value="CB"/>
</dbReference>
<evidence type="ECO:0000313" key="8">
    <source>
        <dbReference type="EMBL" id="PVY44877.1"/>
    </source>
</evidence>
<dbReference type="InterPro" id="IPR050090">
    <property type="entry name" value="Tyrosine_recombinase_XerCD"/>
</dbReference>
<evidence type="ECO:0000256" key="4">
    <source>
        <dbReference type="ARBA" id="ARBA00023172"/>
    </source>
</evidence>
<evidence type="ECO:0000256" key="1">
    <source>
        <dbReference type="ARBA" id="ARBA00008857"/>
    </source>
</evidence>
<evidence type="ECO:0000256" key="2">
    <source>
        <dbReference type="ARBA" id="ARBA00022908"/>
    </source>
</evidence>
<evidence type="ECO:0000259" key="6">
    <source>
        <dbReference type="PROSITE" id="PS51898"/>
    </source>
</evidence>
<dbReference type="GO" id="GO:0015074">
    <property type="term" value="P:DNA integration"/>
    <property type="evidence" value="ECO:0007669"/>
    <property type="project" value="UniProtKB-KW"/>
</dbReference>
<dbReference type="GO" id="GO:0003677">
    <property type="term" value="F:DNA binding"/>
    <property type="evidence" value="ECO:0007669"/>
    <property type="project" value="UniProtKB-UniRule"/>
</dbReference>
<dbReference type="OrthoDB" id="9801717at2"/>
<sequence>MAKDRRLKGTGTIFKRNGKFVHQYSDIDGKVKTITLKDECGKPVTLRAKADAIVAELTRERQKIEFIENRLEYMAQVAGSRKIIQRSRIKLSELWETYLRNPNRPDSGRLTLKRNELYCRKFLSFLEEKKIDSIDDITFDTAATFMTNLWSTGISPKTYNYYLQTLKLVFKTLLQDDSPFRNIKAKTATTESRKPFTPEQVSAIFKTLDDENYHILHKPQMRILFLLGLCFGLRMHDAACFRWDYIQGDGTVKFKARKTIKTMKQYIVLPIPSILEEQFKIAETWKRNEYILPDVAERYGYNSSGISTDVDKLLRSAGIQTKEQPVETRRMFYINSQGETKQRRIGRYSFHSFRHTFCTIAASSGKDLSLIRSIVGHSNVAMTEHYTHYTLEAKKSVIESIPLAVMTNSPRISAEIPLITAFQQADTEALAKVINYLERNLSDKQKREILELLVESF</sequence>
<dbReference type="Pfam" id="PF00589">
    <property type="entry name" value="Phage_integrase"/>
    <property type="match status" value="1"/>
</dbReference>
<dbReference type="RefSeq" id="WP_116882870.1">
    <property type="nucleotide sequence ID" value="NZ_CABMMC010000043.1"/>
</dbReference>
<dbReference type="AlphaFoldDB" id="A0A2U1B8M0"/>
<gene>
    <name evidence="8" type="ORF">C8D82_10419</name>
</gene>
<reference evidence="8 9" key="1">
    <citation type="submission" date="2018-04" db="EMBL/GenBank/DDBJ databases">
        <title>Genomic Encyclopedia of Type Strains, Phase IV (KMG-IV): sequencing the most valuable type-strain genomes for metagenomic binning, comparative biology and taxonomic classification.</title>
        <authorList>
            <person name="Goeker M."/>
        </authorList>
    </citation>
    <scope>NUCLEOTIDE SEQUENCE [LARGE SCALE GENOMIC DNA]</scope>
    <source>
        <strain evidence="8 9">DSM 14823</strain>
    </source>
</reference>
<protein>
    <submittedName>
        <fullName evidence="8">Site-specific recombinase XerD</fullName>
    </submittedName>
</protein>
<dbReference type="Proteomes" id="UP000245959">
    <property type="component" value="Unassembled WGS sequence"/>
</dbReference>
<feature type="domain" description="Tyr recombinase" evidence="6">
    <location>
        <begin position="191"/>
        <end position="399"/>
    </location>
</feature>
<dbReference type="GO" id="GO:0006310">
    <property type="term" value="P:DNA recombination"/>
    <property type="evidence" value="ECO:0007669"/>
    <property type="project" value="UniProtKB-KW"/>
</dbReference>
<dbReference type="Gene3D" id="1.10.443.10">
    <property type="entry name" value="Intergrase catalytic core"/>
    <property type="match status" value="1"/>
</dbReference>
<keyword evidence="3 5" id="KW-0238">DNA-binding</keyword>
<keyword evidence="4" id="KW-0233">DNA recombination</keyword>
<dbReference type="PANTHER" id="PTHR30349">
    <property type="entry name" value="PHAGE INTEGRASE-RELATED"/>
    <property type="match status" value="1"/>
</dbReference>
<dbReference type="EMBL" id="QEKH01000004">
    <property type="protein sequence ID" value="PVY44877.1"/>
    <property type="molecule type" value="Genomic_DNA"/>
</dbReference>
<dbReference type="InterPro" id="IPR010998">
    <property type="entry name" value="Integrase_recombinase_N"/>
</dbReference>
<organism evidence="8 9">
    <name type="scientific">Victivallis vadensis</name>
    <dbReference type="NCBI Taxonomy" id="172901"/>
    <lineage>
        <taxon>Bacteria</taxon>
        <taxon>Pseudomonadati</taxon>
        <taxon>Lentisphaerota</taxon>
        <taxon>Lentisphaeria</taxon>
        <taxon>Victivallales</taxon>
        <taxon>Victivallaceae</taxon>
        <taxon>Victivallis</taxon>
    </lineage>
</organism>
<comment type="caution">
    <text evidence="8">The sequence shown here is derived from an EMBL/GenBank/DDBJ whole genome shotgun (WGS) entry which is preliminary data.</text>
</comment>
<accession>A0A2U1B8M0</accession>
<comment type="similarity">
    <text evidence="1">Belongs to the 'phage' integrase family.</text>
</comment>
<proteinExistence type="inferred from homology"/>
<dbReference type="PROSITE" id="PS51898">
    <property type="entry name" value="TYR_RECOMBINASE"/>
    <property type="match status" value="1"/>
</dbReference>
<dbReference type="GeneID" id="78294189"/>
<keyword evidence="2" id="KW-0229">DNA integration</keyword>
<dbReference type="InterPro" id="IPR011010">
    <property type="entry name" value="DNA_brk_join_enz"/>
</dbReference>
<dbReference type="Gene3D" id="1.10.150.130">
    <property type="match status" value="1"/>
</dbReference>
<dbReference type="InterPro" id="IPR002104">
    <property type="entry name" value="Integrase_catalytic"/>
</dbReference>
<name>A0A2U1B8M0_9BACT</name>
<dbReference type="InterPro" id="IPR013762">
    <property type="entry name" value="Integrase-like_cat_sf"/>
</dbReference>
<dbReference type="SUPFAM" id="SSF56349">
    <property type="entry name" value="DNA breaking-rejoining enzymes"/>
    <property type="match status" value="1"/>
</dbReference>
<dbReference type="PROSITE" id="PS51900">
    <property type="entry name" value="CB"/>
    <property type="match status" value="1"/>
</dbReference>
<dbReference type="PANTHER" id="PTHR30349:SF41">
    <property type="entry name" value="INTEGRASE_RECOMBINASE PROTEIN MJ0367-RELATED"/>
    <property type="match status" value="1"/>
</dbReference>
<keyword evidence="9" id="KW-1185">Reference proteome</keyword>
<evidence type="ECO:0000256" key="5">
    <source>
        <dbReference type="PROSITE-ProRule" id="PRU01248"/>
    </source>
</evidence>
<evidence type="ECO:0000313" key="9">
    <source>
        <dbReference type="Proteomes" id="UP000245959"/>
    </source>
</evidence>
<evidence type="ECO:0000259" key="7">
    <source>
        <dbReference type="PROSITE" id="PS51900"/>
    </source>
</evidence>
<evidence type="ECO:0000256" key="3">
    <source>
        <dbReference type="ARBA" id="ARBA00023125"/>
    </source>
</evidence>